<gene>
    <name evidence="1" type="ORF">U2I54_28620</name>
</gene>
<dbReference type="InterPro" id="IPR011008">
    <property type="entry name" value="Dimeric_a/b-barrel"/>
</dbReference>
<name>A0ABU5K5A2_9BACI</name>
<dbReference type="SUPFAM" id="SSF54909">
    <property type="entry name" value="Dimeric alpha+beta barrel"/>
    <property type="match status" value="1"/>
</dbReference>
<evidence type="ECO:0008006" key="3">
    <source>
        <dbReference type="Google" id="ProtNLM"/>
    </source>
</evidence>
<comment type="caution">
    <text evidence="1">The sequence shown here is derived from an EMBL/GenBank/DDBJ whole genome shotgun (WGS) entry which is preliminary data.</text>
</comment>
<organism evidence="1 2">
    <name type="scientific">Bacillus bingmayongensis</name>
    <dbReference type="NCBI Taxonomy" id="1150157"/>
    <lineage>
        <taxon>Bacteria</taxon>
        <taxon>Bacillati</taxon>
        <taxon>Bacillota</taxon>
        <taxon>Bacilli</taxon>
        <taxon>Bacillales</taxon>
        <taxon>Bacillaceae</taxon>
        <taxon>Bacillus</taxon>
    </lineage>
</organism>
<sequence>MGKPKDFWREYGDKTDKVIGAGPFMDNTASMIVLKGESIDEAINLAHLDPAVVGKMLKTTVHPWHPLSKKF</sequence>
<proteinExistence type="predicted"/>
<evidence type="ECO:0000313" key="2">
    <source>
        <dbReference type="Proteomes" id="UP001291930"/>
    </source>
</evidence>
<dbReference type="RefSeq" id="WP_374219973.1">
    <property type="nucleotide sequence ID" value="NZ_JAXOVW010000275.1"/>
</dbReference>
<protein>
    <recommendedName>
        <fullName evidence="3">YCII-related domain-containing protein</fullName>
    </recommendedName>
</protein>
<reference evidence="2" key="1">
    <citation type="submission" date="2023-11" db="EMBL/GenBank/DDBJ databases">
        <title>Genome Sequence of Bacillus pseudomycoides stain BUPM19.</title>
        <authorList>
            <person name="Farhat A."/>
        </authorList>
    </citation>
    <scope>NUCLEOTIDE SEQUENCE [LARGE SCALE GENOMIC DNA]</scope>
    <source>
        <strain evidence="2">BUPM19</strain>
    </source>
</reference>
<keyword evidence="2" id="KW-1185">Reference proteome</keyword>
<accession>A0ABU5K5A2</accession>
<dbReference type="Proteomes" id="UP001291930">
    <property type="component" value="Unassembled WGS sequence"/>
</dbReference>
<evidence type="ECO:0000313" key="1">
    <source>
        <dbReference type="EMBL" id="MDZ5610833.1"/>
    </source>
</evidence>
<dbReference type="EMBL" id="JAXOVW010000275">
    <property type="protein sequence ID" value="MDZ5610833.1"/>
    <property type="molecule type" value="Genomic_DNA"/>
</dbReference>